<dbReference type="NCBIfam" id="NF041278">
    <property type="entry name" value="CmcJ_NvfI_EfuI"/>
    <property type="match status" value="1"/>
</dbReference>
<comment type="caution">
    <text evidence="3">The sequence shown here is derived from an EMBL/GenBank/DDBJ whole genome shotgun (WGS) entry which is preliminary data.</text>
</comment>
<evidence type="ECO:0000256" key="1">
    <source>
        <dbReference type="ARBA" id="ARBA00023604"/>
    </source>
</evidence>
<protein>
    <recommendedName>
        <fullName evidence="5">Methyltransferase</fullName>
    </recommendedName>
</protein>
<organism evidence="3 4">
    <name type="scientific">Phyllachora maydis</name>
    <dbReference type="NCBI Taxonomy" id="1825666"/>
    <lineage>
        <taxon>Eukaryota</taxon>
        <taxon>Fungi</taxon>
        <taxon>Dikarya</taxon>
        <taxon>Ascomycota</taxon>
        <taxon>Pezizomycotina</taxon>
        <taxon>Sordariomycetes</taxon>
        <taxon>Sordariomycetidae</taxon>
        <taxon>Phyllachorales</taxon>
        <taxon>Phyllachoraceae</taxon>
        <taxon>Phyllachora</taxon>
    </lineage>
</organism>
<name>A0AAD9ME24_9PEZI</name>
<gene>
    <name evidence="3" type="ORF">P8C59_005977</name>
</gene>
<dbReference type="Proteomes" id="UP001217918">
    <property type="component" value="Unassembled WGS sequence"/>
</dbReference>
<dbReference type="InterPro" id="IPR044053">
    <property type="entry name" value="AsaB-like"/>
</dbReference>
<dbReference type="EMBL" id="JAQQPM010000005">
    <property type="protein sequence ID" value="KAK2071565.1"/>
    <property type="molecule type" value="Genomic_DNA"/>
</dbReference>
<dbReference type="AlphaFoldDB" id="A0AAD9ME24"/>
<sequence length="301" mass="33586">MAAAAVQPSIILLPTSSEPQVASVDAASDPKPHHVHTVLNYYKDPGDGSPAPPTYTDRPQTGFARVIDVPVTIRDVRGHEAEYTLDKDGFQFRSHVATEKDFLDDGQIKARYYPEVEQLLKDVTGGSRIFIFDHTIRRQAAQGPGAPEQRGPLHRVHIDQSYRASRARVAQHLPDEAEALLQGRVQLVNVWRPIGTVRRDPLAVARAGSVAEADLVPTALVYPNRRGETYQVRPSPAHEWFYKSAMSPREVLLIKCFDSKTDGRARRVPHSAFEDPETEPDVPARESIEVRALVFHPDDKE</sequence>
<dbReference type="PANTHER" id="PTHR34598:SF3">
    <property type="entry name" value="OXIDOREDUCTASE AN1597"/>
    <property type="match status" value="1"/>
</dbReference>
<evidence type="ECO:0008006" key="5">
    <source>
        <dbReference type="Google" id="ProtNLM"/>
    </source>
</evidence>
<dbReference type="PANTHER" id="PTHR34598">
    <property type="entry name" value="BLL6449 PROTEIN"/>
    <property type="match status" value="1"/>
</dbReference>
<evidence type="ECO:0000313" key="3">
    <source>
        <dbReference type="EMBL" id="KAK2071565.1"/>
    </source>
</evidence>
<evidence type="ECO:0000313" key="4">
    <source>
        <dbReference type="Proteomes" id="UP001217918"/>
    </source>
</evidence>
<accession>A0AAD9ME24</accession>
<feature type="region of interest" description="Disordered" evidence="2">
    <location>
        <begin position="267"/>
        <end position="288"/>
    </location>
</feature>
<keyword evidence="4" id="KW-1185">Reference proteome</keyword>
<comment type="similarity">
    <text evidence="1">Belongs to the asaB hydroxylase/desaturase family.</text>
</comment>
<reference evidence="3" key="1">
    <citation type="journal article" date="2023" name="Mol. Plant Microbe Interact.">
        <title>Elucidating the Obligate Nature and Biological Capacity of an Invasive Fungal Corn Pathogen.</title>
        <authorList>
            <person name="MacCready J.S."/>
            <person name="Roggenkamp E.M."/>
            <person name="Gdanetz K."/>
            <person name="Chilvers M.I."/>
        </authorList>
    </citation>
    <scope>NUCLEOTIDE SEQUENCE</scope>
    <source>
        <strain evidence="3">PM02</strain>
    </source>
</reference>
<dbReference type="GO" id="GO:0016491">
    <property type="term" value="F:oxidoreductase activity"/>
    <property type="evidence" value="ECO:0007669"/>
    <property type="project" value="InterPro"/>
</dbReference>
<proteinExistence type="inferred from homology"/>
<evidence type="ECO:0000256" key="2">
    <source>
        <dbReference type="SAM" id="MobiDB-lite"/>
    </source>
</evidence>